<feature type="disulfide bond" evidence="18">
    <location>
        <begin position="79"/>
        <end position="84"/>
    </location>
</feature>
<evidence type="ECO:0000256" key="10">
    <source>
        <dbReference type="ARBA" id="ARBA00022837"/>
    </source>
</evidence>
<comment type="cofactor">
    <cofactor evidence="16 19">
        <name>Ca(2+)</name>
        <dbReference type="ChEBI" id="CHEBI:29108"/>
    </cofactor>
    <text evidence="16 19">Binds 2 calcium ions per subunit.</text>
</comment>
<dbReference type="InterPro" id="IPR019794">
    <property type="entry name" value="Peroxidases_AS"/>
</dbReference>
<dbReference type="InterPro" id="IPR033905">
    <property type="entry name" value="Secretory_peroxidase"/>
</dbReference>
<dbReference type="PANTHER" id="PTHR31517:SF84">
    <property type="entry name" value="PEROXIDASE"/>
    <property type="match status" value="1"/>
</dbReference>
<dbReference type="PRINTS" id="PR00461">
    <property type="entry name" value="PLPEROXIDASE"/>
</dbReference>
<dbReference type="Gene3D" id="1.10.520.10">
    <property type="match status" value="1"/>
</dbReference>
<dbReference type="GO" id="GO:0005576">
    <property type="term" value="C:extracellular region"/>
    <property type="evidence" value="ECO:0007669"/>
    <property type="project" value="UniProtKB-SubCell"/>
</dbReference>
<keyword evidence="10 16" id="KW-0106">Calcium</keyword>
<dbReference type="CDD" id="cd00693">
    <property type="entry name" value="secretory_peroxidase"/>
    <property type="match status" value="1"/>
</dbReference>
<feature type="domain" description="Plant heme peroxidase family profile" evidence="20">
    <location>
        <begin position="36"/>
        <end position="319"/>
    </location>
</feature>
<evidence type="ECO:0000313" key="22">
    <source>
        <dbReference type="Proteomes" id="UP000701853"/>
    </source>
</evidence>
<feature type="binding site" evidence="16">
    <location>
        <position position="81"/>
    </location>
    <ligand>
        <name>Ca(2+)</name>
        <dbReference type="ChEBI" id="CHEBI:29108"/>
        <label>1</label>
    </ligand>
</feature>
<dbReference type="GO" id="GO:0020037">
    <property type="term" value="F:heme binding"/>
    <property type="evidence" value="ECO:0007669"/>
    <property type="project" value="UniProtKB-UniRule"/>
</dbReference>
<evidence type="ECO:0000259" key="20">
    <source>
        <dbReference type="PROSITE" id="PS50873"/>
    </source>
</evidence>
<feature type="disulfide bond" evidence="18">
    <location>
        <begin position="131"/>
        <end position="315"/>
    </location>
</feature>
<feature type="binding site" evidence="16">
    <location>
        <position position="83"/>
    </location>
    <ligand>
        <name>Ca(2+)</name>
        <dbReference type="ChEBI" id="CHEBI:29108"/>
        <label>1</label>
    </ligand>
</feature>
<comment type="cofactor">
    <cofactor evidence="16 19">
        <name>heme b</name>
        <dbReference type="ChEBI" id="CHEBI:60344"/>
    </cofactor>
    <text evidence="16 19">Binds 1 heme b (iron(II)-protoporphyrin IX) group per subunit.</text>
</comment>
<feature type="disulfide bond" evidence="18">
    <location>
        <begin position="46"/>
        <end position="125"/>
    </location>
</feature>
<keyword evidence="12 16" id="KW-0408">Iron</keyword>
<comment type="function">
    <text evidence="2">Removal of H(2)O(2), oxidation of toxic reductants, biosynthesis and degradation of lignin, suberization, auxin catabolism, response to environmental stresses such as wounding, pathogen attack and oxidative stress. These functions might be dependent on each isozyme/isoform in each plant tissue.</text>
</comment>
<feature type="signal peptide" evidence="19">
    <location>
        <begin position="1"/>
        <end position="27"/>
    </location>
</feature>
<dbReference type="InterPro" id="IPR002016">
    <property type="entry name" value="Haem_peroxidase"/>
</dbReference>
<evidence type="ECO:0000256" key="2">
    <source>
        <dbReference type="ARBA" id="ARBA00002322"/>
    </source>
</evidence>
<evidence type="ECO:0000256" key="3">
    <source>
        <dbReference type="ARBA" id="ARBA00004613"/>
    </source>
</evidence>
<dbReference type="InterPro" id="IPR000823">
    <property type="entry name" value="Peroxidase_pln"/>
</dbReference>
<dbReference type="EMBL" id="JAHUZN010000006">
    <property type="protein sequence ID" value="KAG8491043.1"/>
    <property type="molecule type" value="Genomic_DNA"/>
</dbReference>
<feature type="binding site" evidence="16">
    <location>
        <position position="99"/>
    </location>
    <ligand>
        <name>Ca(2+)</name>
        <dbReference type="ChEBI" id="CHEBI:29108"/>
        <label>1</label>
    </ligand>
</feature>
<feature type="binding site" evidence="16">
    <location>
        <position position="193"/>
    </location>
    <ligand>
        <name>Ca(2+)</name>
        <dbReference type="ChEBI" id="CHEBI:29108"/>
        <label>2</label>
    </ligand>
</feature>
<feature type="disulfide bond" evidence="18">
    <location>
        <begin position="199"/>
        <end position="226"/>
    </location>
</feature>
<evidence type="ECO:0000256" key="6">
    <source>
        <dbReference type="ARBA" id="ARBA00022559"/>
    </source>
</evidence>
<evidence type="ECO:0000256" key="13">
    <source>
        <dbReference type="ARBA" id="ARBA00023157"/>
    </source>
</evidence>
<evidence type="ECO:0000313" key="21">
    <source>
        <dbReference type="EMBL" id="KAG8491043.1"/>
    </source>
</evidence>
<dbReference type="InterPro" id="IPR019793">
    <property type="entry name" value="Peroxidases_heam-ligand_BS"/>
</dbReference>
<evidence type="ECO:0000256" key="15">
    <source>
        <dbReference type="PIRSR" id="PIRSR600823-1"/>
    </source>
</evidence>
<feature type="binding site" evidence="16">
    <location>
        <position position="241"/>
    </location>
    <ligand>
        <name>Ca(2+)</name>
        <dbReference type="ChEBI" id="CHEBI:29108"/>
        <label>2</label>
    </ligand>
</feature>
<evidence type="ECO:0000256" key="12">
    <source>
        <dbReference type="ARBA" id="ARBA00023004"/>
    </source>
</evidence>
<dbReference type="FunFam" id="1.10.420.10:FF:000006">
    <property type="entry name" value="Peroxidase"/>
    <property type="match status" value="1"/>
</dbReference>
<comment type="similarity">
    <text evidence="4">Belongs to the peroxidase family. Ascorbate peroxidase subfamily.</text>
</comment>
<dbReference type="EC" id="1.11.1.7" evidence="5 19"/>
<dbReference type="PANTHER" id="PTHR31517">
    <property type="match status" value="1"/>
</dbReference>
<feature type="active site" description="Proton acceptor" evidence="15">
    <location>
        <position position="77"/>
    </location>
</feature>
<comment type="similarity">
    <text evidence="19">Belongs to the peroxidase family. Classical plant (class III) peroxidase subfamily.</text>
</comment>
<dbReference type="PROSITE" id="PS00436">
    <property type="entry name" value="PEROXIDASE_2"/>
    <property type="match status" value="1"/>
</dbReference>
<comment type="caution">
    <text evidence="21">The sequence shown here is derived from an EMBL/GenBank/DDBJ whole genome shotgun (WGS) entry which is preliminary data.</text>
</comment>
<feature type="binding site" evidence="16">
    <location>
        <position position="238"/>
    </location>
    <ligand>
        <name>Ca(2+)</name>
        <dbReference type="ChEBI" id="CHEBI:29108"/>
        <label>2</label>
    </ligand>
</feature>
<dbReference type="Proteomes" id="UP000701853">
    <property type="component" value="Chromosome 6"/>
</dbReference>
<dbReference type="GO" id="GO:0046872">
    <property type="term" value="F:metal ion binding"/>
    <property type="evidence" value="ECO:0007669"/>
    <property type="project" value="UniProtKB-UniRule"/>
</dbReference>
<keyword evidence="22" id="KW-1185">Reference proteome</keyword>
<dbReference type="SUPFAM" id="SSF48113">
    <property type="entry name" value="Heme-dependent peroxidases"/>
    <property type="match status" value="1"/>
</dbReference>
<protein>
    <recommendedName>
        <fullName evidence="5 19">Peroxidase</fullName>
        <ecNumber evidence="5 19">1.11.1.7</ecNumber>
    </recommendedName>
</protein>
<name>A0A8J5YJP4_9ROSI</name>
<keyword evidence="14" id="KW-0325">Glycoprotein</keyword>
<evidence type="ECO:0000256" key="7">
    <source>
        <dbReference type="ARBA" id="ARBA00022617"/>
    </source>
</evidence>
<reference evidence="21 22" key="1">
    <citation type="journal article" date="2021" name="bioRxiv">
        <title>The Gossypium anomalum genome as a resource for cotton improvement and evolutionary analysis of hybrid incompatibility.</title>
        <authorList>
            <person name="Grover C.E."/>
            <person name="Yuan D."/>
            <person name="Arick M.A."/>
            <person name="Miller E.R."/>
            <person name="Hu G."/>
            <person name="Peterson D.G."/>
            <person name="Wendel J.F."/>
            <person name="Udall J.A."/>
        </authorList>
    </citation>
    <scope>NUCLEOTIDE SEQUENCE [LARGE SCALE GENOMIC DNA]</scope>
    <source>
        <strain evidence="21">JFW-Udall</strain>
        <tissue evidence="21">Leaf</tissue>
    </source>
</reference>
<feature type="binding site" description="axial binding residue" evidence="16">
    <location>
        <position position="192"/>
    </location>
    <ligand>
        <name>heme b</name>
        <dbReference type="ChEBI" id="CHEBI:60344"/>
    </ligand>
    <ligandPart>
        <name>Fe</name>
        <dbReference type="ChEBI" id="CHEBI:18248"/>
    </ligandPart>
</feature>
<dbReference type="PROSITE" id="PS00435">
    <property type="entry name" value="PEROXIDASE_1"/>
    <property type="match status" value="1"/>
</dbReference>
<feature type="chain" id="PRO_5035340035" description="Peroxidase" evidence="19">
    <location>
        <begin position="28"/>
        <end position="338"/>
    </location>
</feature>
<keyword evidence="8 16" id="KW-0479">Metal-binding</keyword>
<evidence type="ECO:0000256" key="18">
    <source>
        <dbReference type="PIRSR" id="PIRSR600823-5"/>
    </source>
</evidence>
<keyword evidence="19" id="KW-0376">Hydrogen peroxide</keyword>
<feature type="binding site" evidence="16">
    <location>
        <position position="87"/>
    </location>
    <ligand>
        <name>Ca(2+)</name>
        <dbReference type="ChEBI" id="CHEBI:29108"/>
        <label>1</label>
    </ligand>
</feature>
<comment type="subcellular location">
    <subcellularLocation>
        <location evidence="3 19">Secreted</location>
    </subcellularLocation>
</comment>
<evidence type="ECO:0000256" key="11">
    <source>
        <dbReference type="ARBA" id="ARBA00023002"/>
    </source>
</evidence>
<keyword evidence="9 19" id="KW-0732">Signal</keyword>
<dbReference type="Pfam" id="PF00141">
    <property type="entry name" value="peroxidase"/>
    <property type="match status" value="2"/>
</dbReference>
<feature type="site" description="Transition state stabilizer" evidence="17">
    <location>
        <position position="73"/>
    </location>
</feature>
<evidence type="ECO:0000256" key="17">
    <source>
        <dbReference type="PIRSR" id="PIRSR600823-4"/>
    </source>
</evidence>
<keyword evidence="11 19" id="KW-0560">Oxidoreductase</keyword>
<dbReference type="PROSITE" id="PS50873">
    <property type="entry name" value="PEROXIDASE_4"/>
    <property type="match status" value="1"/>
</dbReference>
<feature type="binding site" evidence="16">
    <location>
        <position position="78"/>
    </location>
    <ligand>
        <name>Ca(2+)</name>
        <dbReference type="ChEBI" id="CHEBI:29108"/>
        <label>1</label>
    </ligand>
</feature>
<keyword evidence="7 19" id="KW-0349">Heme</keyword>
<gene>
    <name evidence="21" type="ORF">CXB51_014190</name>
</gene>
<sequence length="338" mass="37426">MAKATSFTTFLLMSSLFLSSYFSVSKADNSAPIVSGLSWTFYKTSCPKVESIIRKQLQKVFKKDIGQAAGLLRLHFHDCFVQGCDASVLLDGSASGPSEQDAPPNLTLRGFEIINDLRARVHKECGRVVSCADIVALAARDSVYLAGWSELRHKKCNIAELARTLRQCYRHPFQSRYQNFDPTDVVALSGGHTIGISHCSSFTGRLYPTQDPTMDQTFAKNLKQVCPTANSSNTTVLDIRTPNKFDNKYYVDLMNRQGLFTSDQDLYTNSRTRGIVTSFAVNQTLFFEKFVAAMVKMSQLSVLTGKGAGEIRANCSVRNANNNSLLASVVEEEARSEF</sequence>
<feature type="binding site" evidence="16">
    <location>
        <position position="85"/>
    </location>
    <ligand>
        <name>Ca(2+)</name>
        <dbReference type="ChEBI" id="CHEBI:29108"/>
        <label>1</label>
    </ligand>
</feature>
<dbReference type="Gene3D" id="1.10.420.10">
    <property type="entry name" value="Peroxidase, domain 2"/>
    <property type="match status" value="1"/>
</dbReference>
<dbReference type="PRINTS" id="PR00458">
    <property type="entry name" value="PEROXIDASE"/>
</dbReference>
<feature type="binding site" evidence="16">
    <location>
        <position position="246"/>
    </location>
    <ligand>
        <name>Ca(2+)</name>
        <dbReference type="ChEBI" id="CHEBI:29108"/>
        <label>2</label>
    </ligand>
</feature>
<comment type="catalytic activity">
    <reaction evidence="1 19">
        <text>2 a phenolic donor + H2O2 = 2 a phenolic radical donor + 2 H2O</text>
        <dbReference type="Rhea" id="RHEA:56136"/>
        <dbReference type="ChEBI" id="CHEBI:15377"/>
        <dbReference type="ChEBI" id="CHEBI:16240"/>
        <dbReference type="ChEBI" id="CHEBI:139520"/>
        <dbReference type="ChEBI" id="CHEBI:139521"/>
        <dbReference type="EC" id="1.11.1.7"/>
    </reaction>
</comment>
<keyword evidence="19" id="KW-0964">Secreted</keyword>
<dbReference type="GO" id="GO:0042744">
    <property type="term" value="P:hydrogen peroxide catabolic process"/>
    <property type="evidence" value="ECO:0007669"/>
    <property type="project" value="UniProtKB-KW"/>
</dbReference>
<evidence type="ECO:0000256" key="4">
    <source>
        <dbReference type="ARBA" id="ARBA00006873"/>
    </source>
</evidence>
<evidence type="ECO:0000256" key="16">
    <source>
        <dbReference type="PIRSR" id="PIRSR600823-3"/>
    </source>
</evidence>
<accession>A0A8J5YJP4</accession>
<evidence type="ECO:0000256" key="19">
    <source>
        <dbReference type="RuleBase" id="RU362060"/>
    </source>
</evidence>
<organism evidence="21 22">
    <name type="scientific">Gossypium anomalum</name>
    <dbReference type="NCBI Taxonomy" id="47600"/>
    <lineage>
        <taxon>Eukaryota</taxon>
        <taxon>Viridiplantae</taxon>
        <taxon>Streptophyta</taxon>
        <taxon>Embryophyta</taxon>
        <taxon>Tracheophyta</taxon>
        <taxon>Spermatophyta</taxon>
        <taxon>Magnoliopsida</taxon>
        <taxon>eudicotyledons</taxon>
        <taxon>Gunneridae</taxon>
        <taxon>Pentapetalae</taxon>
        <taxon>rosids</taxon>
        <taxon>malvids</taxon>
        <taxon>Malvales</taxon>
        <taxon>Malvaceae</taxon>
        <taxon>Malvoideae</taxon>
        <taxon>Gossypium</taxon>
    </lineage>
</organism>
<dbReference type="GO" id="GO:0140825">
    <property type="term" value="F:lactoperoxidase activity"/>
    <property type="evidence" value="ECO:0007669"/>
    <property type="project" value="UniProtKB-EC"/>
</dbReference>
<evidence type="ECO:0000256" key="1">
    <source>
        <dbReference type="ARBA" id="ARBA00000189"/>
    </source>
</evidence>
<evidence type="ECO:0000256" key="9">
    <source>
        <dbReference type="ARBA" id="ARBA00022729"/>
    </source>
</evidence>
<evidence type="ECO:0000256" key="5">
    <source>
        <dbReference type="ARBA" id="ARBA00012313"/>
    </source>
</evidence>
<dbReference type="AlphaFoldDB" id="A0A8J5YJP4"/>
<keyword evidence="6 19" id="KW-0575">Peroxidase</keyword>
<proteinExistence type="inferred from homology"/>
<dbReference type="FunFam" id="1.10.520.10:FF:000009">
    <property type="entry name" value="Peroxidase"/>
    <property type="match status" value="1"/>
</dbReference>
<dbReference type="InterPro" id="IPR010255">
    <property type="entry name" value="Haem_peroxidase_sf"/>
</dbReference>
<keyword evidence="13 18" id="KW-1015">Disulfide bond</keyword>
<dbReference type="GO" id="GO:0006979">
    <property type="term" value="P:response to oxidative stress"/>
    <property type="evidence" value="ECO:0007669"/>
    <property type="project" value="UniProtKB-UniRule"/>
</dbReference>
<evidence type="ECO:0000256" key="14">
    <source>
        <dbReference type="ARBA" id="ARBA00023180"/>
    </source>
</evidence>
<evidence type="ECO:0000256" key="8">
    <source>
        <dbReference type="ARBA" id="ARBA00022723"/>
    </source>
</evidence>
<dbReference type="OrthoDB" id="2113341at2759"/>